<dbReference type="SUPFAM" id="SSF56436">
    <property type="entry name" value="C-type lectin-like"/>
    <property type="match status" value="1"/>
</dbReference>
<feature type="domain" description="C-type lectin" evidence="1">
    <location>
        <begin position="32"/>
        <end position="150"/>
    </location>
</feature>
<comment type="caution">
    <text evidence="2">The sequence shown here is derived from an EMBL/GenBank/DDBJ whole genome shotgun (WGS) entry which is preliminary data.</text>
</comment>
<evidence type="ECO:0000259" key="1">
    <source>
        <dbReference type="PROSITE" id="PS50041"/>
    </source>
</evidence>
<dbReference type="InterPro" id="IPR001304">
    <property type="entry name" value="C-type_lectin-like"/>
</dbReference>
<protein>
    <recommendedName>
        <fullName evidence="1">C-type lectin domain-containing protein</fullName>
    </recommendedName>
</protein>
<dbReference type="Proteomes" id="UP001634394">
    <property type="component" value="Unassembled WGS sequence"/>
</dbReference>
<dbReference type="AlphaFoldDB" id="A0ABD3XYC4"/>
<dbReference type="EMBL" id="JBJQND010000001">
    <property type="protein sequence ID" value="KAL3890651.1"/>
    <property type="molecule type" value="Genomic_DNA"/>
</dbReference>
<reference evidence="2 3" key="1">
    <citation type="submission" date="2024-11" db="EMBL/GenBank/DDBJ databases">
        <title>Chromosome-level genome assembly of the freshwater bivalve Anodonta woodiana.</title>
        <authorList>
            <person name="Chen X."/>
        </authorList>
    </citation>
    <scope>NUCLEOTIDE SEQUENCE [LARGE SCALE GENOMIC DNA]</scope>
    <source>
        <strain evidence="2">MN2024</strain>
        <tissue evidence="2">Gills</tissue>
    </source>
</reference>
<accession>A0ABD3XYC4</accession>
<name>A0ABD3XYC4_SINWO</name>
<organism evidence="2 3">
    <name type="scientific">Sinanodonta woodiana</name>
    <name type="common">Chinese pond mussel</name>
    <name type="synonym">Anodonta woodiana</name>
    <dbReference type="NCBI Taxonomy" id="1069815"/>
    <lineage>
        <taxon>Eukaryota</taxon>
        <taxon>Metazoa</taxon>
        <taxon>Spiralia</taxon>
        <taxon>Lophotrochozoa</taxon>
        <taxon>Mollusca</taxon>
        <taxon>Bivalvia</taxon>
        <taxon>Autobranchia</taxon>
        <taxon>Heteroconchia</taxon>
        <taxon>Palaeoheterodonta</taxon>
        <taxon>Unionida</taxon>
        <taxon>Unionoidea</taxon>
        <taxon>Unionidae</taxon>
        <taxon>Unioninae</taxon>
        <taxon>Sinanodonta</taxon>
    </lineage>
</organism>
<dbReference type="InterPro" id="IPR016187">
    <property type="entry name" value="CTDL_fold"/>
</dbReference>
<sequence>ATSTTRTKLTTITTANPQPRCNNGYTMYSGPGRSFCFRYVTILRSWDDARRYCQMENADLPILDNQSLVPFSDVLIQMVERVGSTYLRATTDPNLIARYTDGTTIPSDSPLWVGGEPNNPNDCIILVFVPAEGASLSDRPCGASENFVCQHV</sequence>
<feature type="non-terminal residue" evidence="2">
    <location>
        <position position="1"/>
    </location>
</feature>
<evidence type="ECO:0000313" key="3">
    <source>
        <dbReference type="Proteomes" id="UP001634394"/>
    </source>
</evidence>
<keyword evidence="3" id="KW-1185">Reference proteome</keyword>
<dbReference type="Pfam" id="PF00059">
    <property type="entry name" value="Lectin_C"/>
    <property type="match status" value="1"/>
</dbReference>
<dbReference type="InterPro" id="IPR016186">
    <property type="entry name" value="C-type_lectin-like/link_sf"/>
</dbReference>
<dbReference type="SMART" id="SM00034">
    <property type="entry name" value="CLECT"/>
    <property type="match status" value="1"/>
</dbReference>
<gene>
    <name evidence="2" type="ORF">ACJMK2_002932</name>
</gene>
<proteinExistence type="predicted"/>
<dbReference type="PROSITE" id="PS50041">
    <property type="entry name" value="C_TYPE_LECTIN_2"/>
    <property type="match status" value="1"/>
</dbReference>
<evidence type="ECO:0000313" key="2">
    <source>
        <dbReference type="EMBL" id="KAL3890651.1"/>
    </source>
</evidence>
<dbReference type="CDD" id="cd00037">
    <property type="entry name" value="CLECT"/>
    <property type="match status" value="1"/>
</dbReference>
<dbReference type="Gene3D" id="3.10.100.10">
    <property type="entry name" value="Mannose-Binding Protein A, subunit A"/>
    <property type="match status" value="1"/>
</dbReference>